<protein>
    <submittedName>
        <fullName evidence="2">Uncharacterized protein</fullName>
    </submittedName>
</protein>
<dbReference type="AlphaFoldDB" id="A0A7Z0IKY0"/>
<evidence type="ECO:0000313" key="2">
    <source>
        <dbReference type="EMBL" id="NYI70927.1"/>
    </source>
</evidence>
<gene>
    <name evidence="2" type="ORF">GGQ54_001487</name>
</gene>
<accession>A0A7Z0IKY0</accession>
<evidence type="ECO:0000256" key="1">
    <source>
        <dbReference type="SAM" id="MobiDB-lite"/>
    </source>
</evidence>
<name>A0A7Z0IKY0_9ACTN</name>
<dbReference type="Proteomes" id="UP000527616">
    <property type="component" value="Unassembled WGS sequence"/>
</dbReference>
<reference evidence="2 3" key="1">
    <citation type="submission" date="2020-07" db="EMBL/GenBank/DDBJ databases">
        <title>Sequencing the genomes of 1000 actinobacteria strains.</title>
        <authorList>
            <person name="Klenk H.-P."/>
        </authorList>
    </citation>
    <scope>NUCLEOTIDE SEQUENCE [LARGE SCALE GENOMIC DNA]</scope>
    <source>
        <strain evidence="2 3">DSM 103164</strain>
    </source>
</reference>
<sequence>MNDFEAKLLTEARINDFLTEAADDRLAREATRGRRTWWRHFADALASATGGTPTARASRTEARSSRADAAASRTDARTAKTPLRGHLPVAR</sequence>
<evidence type="ECO:0000313" key="3">
    <source>
        <dbReference type="Proteomes" id="UP000527616"/>
    </source>
</evidence>
<proteinExistence type="predicted"/>
<feature type="region of interest" description="Disordered" evidence="1">
    <location>
        <begin position="48"/>
        <end position="91"/>
    </location>
</feature>
<dbReference type="EMBL" id="JACBZS010000001">
    <property type="protein sequence ID" value="NYI70927.1"/>
    <property type="molecule type" value="Genomic_DNA"/>
</dbReference>
<comment type="caution">
    <text evidence="2">The sequence shown here is derived from an EMBL/GenBank/DDBJ whole genome shotgun (WGS) entry which is preliminary data.</text>
</comment>
<dbReference type="RefSeq" id="WP_179444822.1">
    <property type="nucleotide sequence ID" value="NZ_JACBZS010000001.1"/>
</dbReference>
<organism evidence="2 3">
    <name type="scientific">Naumannella cuiyingiana</name>
    <dbReference type="NCBI Taxonomy" id="1347891"/>
    <lineage>
        <taxon>Bacteria</taxon>
        <taxon>Bacillati</taxon>
        <taxon>Actinomycetota</taxon>
        <taxon>Actinomycetes</taxon>
        <taxon>Propionibacteriales</taxon>
        <taxon>Propionibacteriaceae</taxon>
        <taxon>Naumannella</taxon>
    </lineage>
</organism>
<keyword evidence="3" id="KW-1185">Reference proteome</keyword>